<dbReference type="InterPro" id="IPR001969">
    <property type="entry name" value="Aspartic_peptidase_AS"/>
</dbReference>
<gene>
    <name evidence="7" type="ORF">PIIN_08031</name>
</gene>
<protein>
    <recommendedName>
        <fullName evidence="6">Peptidase A1 domain-containing protein</fullName>
    </recommendedName>
</protein>
<dbReference type="Proteomes" id="UP000007148">
    <property type="component" value="Unassembled WGS sequence"/>
</dbReference>
<dbReference type="PANTHER" id="PTHR47966:SF57">
    <property type="entry name" value="PEPTIDASE A1 DOMAIN-CONTAINING PROTEIN"/>
    <property type="match status" value="1"/>
</dbReference>
<dbReference type="PANTHER" id="PTHR47966">
    <property type="entry name" value="BETA-SITE APP-CLEAVING ENZYME, ISOFORM A-RELATED"/>
    <property type="match status" value="1"/>
</dbReference>
<keyword evidence="3" id="KW-0378">Hydrolase</keyword>
<dbReference type="AlphaFoldDB" id="G4TRY4"/>
<name>G4TRY4_SERID</name>
<feature type="region of interest" description="Disordered" evidence="4">
    <location>
        <begin position="685"/>
        <end position="793"/>
    </location>
</feature>
<keyword evidence="5" id="KW-1133">Transmembrane helix</keyword>
<dbReference type="InterPro" id="IPR021109">
    <property type="entry name" value="Peptidase_aspartic_dom_sf"/>
</dbReference>
<feature type="compositionally biased region" description="Low complexity" evidence="4">
    <location>
        <begin position="1216"/>
        <end position="1232"/>
    </location>
</feature>
<evidence type="ECO:0000256" key="2">
    <source>
        <dbReference type="ARBA" id="ARBA00022750"/>
    </source>
</evidence>
<sequence length="1278" mass="136950">MTNRHIPLERRQGGPSGAVLELTRKGPDGFYDVIYTVDVQAGTPPRTFPMLVDTGSSDMWIAATSCSGCRAAPALYDAASSSSTIPTGQDFEYNYLVGTASGPIIWDQVSLGSYTIERQAFASVTAATNEAFELGFSGILGLALPPISRILTLLPAGSGGGNQDGATLASNLFGLPTAQAPREPFFAISLSRFDFEKGSASKNAWPARLGIGAHVDEVVHHFASEDAFNKAIRWTDLTATGSGYAHWKARLTDITVYNDGLVQQVGLPRSGDSGLYPVAVLDTGGSTMLASKRICDAIYGSWGVSISEDGKYYVPCNKPLNLTITLGTEGVPIPLHPLDMSSYINNDRNSNPTTCLGSLQANALLGNMNSPGDIVLGIPFLRNVYAIHSLATTSQATPPTGVNTDGSTSMPRLGLIPLTDINLAITEFENVRLHNLAPDGTRNSLVTDPDSARRSMGMLGKIMLGLGVFVAVCVVLFGARWFVLDRRFKQRRRAGEPSEEGMPMSERARSIVRRVTRRDRDEAVSEFGVPENIEGQAATRSAFGHGNLTRENTVISAKRQSTGPFAGFSFLTFIGARRLGFGGGYQRTANPAHEQSDMPTEDEIRQQKYEEYQQKKLERLEWAKRNRNNDTSVWSDMTWVDRGDGTFTPTAAPGRPPATPNETVFGSTTNLNAYGYTKDVDDFGAYNDGGRDHSDNGSTEKGSTLHGSPPFDKNAAGFRQSHAGSLGGRASQERLSFLPPGGQPGSSSPMHMTHHSVPSLDLNRPPRADSGTVTASPYPMTPADANADSQASGSLGSFNPYNVPVSVSAPSPPAHPIRGRFTLAMEPSLSPLTEINSSEFPPSISNEVVKDATKRASLLGTAPVVGPPPSQSDEAQRQRLRDSLERQDSLKSLGSMSDSSDVLVPLPISLMKLTSVYDSSTISTPPRHVIRMSDSPPPDDEVQQSPPRHAPVPHPPPMQHSPPREMDTTLTPAHPIRPPIERTYHSSPGAVPGPSRDPYDLLSLDPLGGANSRFPTFDSLGMRDSRFPVFAPSSSKATPRPANPRSFSASPSRPSSSALDGVARPRPRGTDPLPARPHSEMPSQTFQVPTMPAAMQEHRPRTGSHGSSNLARMAPITANTESPLAEPSTSIRDFEPPHVPRPVAHQTLPVNPPSRPDLGPQRKTEPTYHSMGVKSRGPRPLVRGSASSTHSPPHIGSEAASSHSSRQTTGDVRYDSPASYGSQPSPGGSLPPGAMPPQVPGSRSSQERSSSQTRQEQDAPRRMHAEENMNTAYGGFAP</sequence>
<dbReference type="PROSITE" id="PS00141">
    <property type="entry name" value="ASP_PROTEASE"/>
    <property type="match status" value="1"/>
</dbReference>
<dbReference type="STRING" id="1109443.G4TRY4"/>
<dbReference type="OrthoDB" id="2747330at2759"/>
<dbReference type="InParanoid" id="G4TRY4"/>
<feature type="transmembrane region" description="Helical" evidence="5">
    <location>
        <begin position="462"/>
        <end position="483"/>
    </location>
</feature>
<feature type="compositionally biased region" description="Basic and acidic residues" evidence="4">
    <location>
        <begin position="1255"/>
        <end position="1267"/>
    </location>
</feature>
<dbReference type="GO" id="GO:0006508">
    <property type="term" value="P:proteolysis"/>
    <property type="evidence" value="ECO:0007669"/>
    <property type="project" value="UniProtKB-KW"/>
</dbReference>
<feature type="compositionally biased region" description="Polar residues" evidence="4">
    <location>
        <begin position="1117"/>
        <end position="1131"/>
    </location>
</feature>
<evidence type="ECO:0000259" key="6">
    <source>
        <dbReference type="PROSITE" id="PS51767"/>
    </source>
</evidence>
<dbReference type="HOGENOM" id="CLU_263324_0_0_1"/>
<feature type="compositionally biased region" description="Low complexity" evidence="4">
    <location>
        <begin position="1242"/>
        <end position="1254"/>
    </location>
</feature>
<dbReference type="PROSITE" id="PS51767">
    <property type="entry name" value="PEPTIDASE_A1"/>
    <property type="match status" value="1"/>
</dbReference>
<evidence type="ECO:0000256" key="5">
    <source>
        <dbReference type="SAM" id="Phobius"/>
    </source>
</evidence>
<dbReference type="CDD" id="cd05471">
    <property type="entry name" value="pepsin_like"/>
    <property type="match status" value="1"/>
</dbReference>
<evidence type="ECO:0000313" key="7">
    <source>
        <dbReference type="EMBL" id="CCA74077.1"/>
    </source>
</evidence>
<reference evidence="7 8" key="1">
    <citation type="journal article" date="2011" name="PLoS Pathog.">
        <title>Endophytic Life Strategies Decoded by Genome and Transcriptome Analyses of the Mutualistic Root Symbiont Piriformospora indica.</title>
        <authorList>
            <person name="Zuccaro A."/>
            <person name="Lahrmann U."/>
            <person name="Guldener U."/>
            <person name="Langen G."/>
            <person name="Pfiffi S."/>
            <person name="Biedenkopf D."/>
            <person name="Wong P."/>
            <person name="Samans B."/>
            <person name="Grimm C."/>
            <person name="Basiewicz M."/>
            <person name="Murat C."/>
            <person name="Martin F."/>
            <person name="Kogel K.H."/>
        </authorList>
    </citation>
    <scope>NUCLEOTIDE SEQUENCE [LARGE SCALE GENOMIC DNA]</scope>
    <source>
        <strain evidence="7 8">DSM 11827</strain>
    </source>
</reference>
<feature type="compositionally biased region" description="Pro residues" evidence="4">
    <location>
        <begin position="948"/>
        <end position="960"/>
    </location>
</feature>
<dbReference type="InterPro" id="IPR001461">
    <property type="entry name" value="Aspartic_peptidase_A1"/>
</dbReference>
<dbReference type="Pfam" id="PF00026">
    <property type="entry name" value="Asp"/>
    <property type="match status" value="2"/>
</dbReference>
<dbReference type="PRINTS" id="PR00792">
    <property type="entry name" value="PEPSIN"/>
</dbReference>
<dbReference type="SUPFAM" id="SSF50630">
    <property type="entry name" value="Acid proteases"/>
    <property type="match status" value="1"/>
</dbReference>
<evidence type="ECO:0000256" key="3">
    <source>
        <dbReference type="RuleBase" id="RU000454"/>
    </source>
</evidence>
<feature type="compositionally biased region" description="Low complexity" evidence="4">
    <location>
        <begin position="890"/>
        <end position="901"/>
    </location>
</feature>
<feature type="region of interest" description="Disordered" evidence="4">
    <location>
        <begin position="860"/>
        <end position="901"/>
    </location>
</feature>
<dbReference type="GO" id="GO:0004190">
    <property type="term" value="F:aspartic-type endopeptidase activity"/>
    <property type="evidence" value="ECO:0007669"/>
    <property type="project" value="UniProtKB-KW"/>
</dbReference>
<accession>G4TRY4</accession>
<feature type="region of interest" description="Disordered" evidence="4">
    <location>
        <begin position="645"/>
        <end position="666"/>
    </location>
</feature>
<dbReference type="Gene3D" id="2.40.70.10">
    <property type="entry name" value="Acid Proteases"/>
    <property type="match status" value="2"/>
</dbReference>
<dbReference type="InterPro" id="IPR033121">
    <property type="entry name" value="PEPTIDASE_A1"/>
</dbReference>
<dbReference type="eggNOG" id="KOG1339">
    <property type="taxonomic scope" value="Eukaryota"/>
</dbReference>
<feature type="compositionally biased region" description="Basic and acidic residues" evidence="4">
    <location>
        <begin position="874"/>
        <end position="889"/>
    </location>
</feature>
<dbReference type="InterPro" id="IPR034164">
    <property type="entry name" value="Pepsin-like_dom"/>
</dbReference>
<keyword evidence="2 3" id="KW-0064">Aspartyl protease</keyword>
<proteinExistence type="inferred from homology"/>
<keyword evidence="8" id="KW-1185">Reference proteome</keyword>
<feature type="domain" description="Peptidase A1" evidence="6">
    <location>
        <begin position="35"/>
        <end position="398"/>
    </location>
</feature>
<feature type="compositionally biased region" description="Low complexity" evidence="4">
    <location>
        <begin position="1039"/>
        <end position="1058"/>
    </location>
</feature>
<keyword evidence="5" id="KW-0812">Transmembrane</keyword>
<dbReference type="EMBL" id="CAFZ01000277">
    <property type="protein sequence ID" value="CCA74077.1"/>
    <property type="molecule type" value="Genomic_DNA"/>
</dbReference>
<evidence type="ECO:0000256" key="4">
    <source>
        <dbReference type="SAM" id="MobiDB-lite"/>
    </source>
</evidence>
<keyword evidence="5" id="KW-0472">Membrane</keyword>
<organism evidence="7 8">
    <name type="scientific">Serendipita indica (strain DSM 11827)</name>
    <name type="common">Root endophyte fungus</name>
    <name type="synonym">Piriformospora indica</name>
    <dbReference type="NCBI Taxonomy" id="1109443"/>
    <lineage>
        <taxon>Eukaryota</taxon>
        <taxon>Fungi</taxon>
        <taxon>Dikarya</taxon>
        <taxon>Basidiomycota</taxon>
        <taxon>Agaricomycotina</taxon>
        <taxon>Agaricomycetes</taxon>
        <taxon>Sebacinales</taxon>
        <taxon>Serendipitaceae</taxon>
        <taxon>Serendipita</taxon>
    </lineage>
</organism>
<feature type="region of interest" description="Disordered" evidence="4">
    <location>
        <begin position="919"/>
        <end position="1278"/>
    </location>
</feature>
<evidence type="ECO:0000313" key="8">
    <source>
        <dbReference type="Proteomes" id="UP000007148"/>
    </source>
</evidence>
<comment type="similarity">
    <text evidence="1 3">Belongs to the peptidase A1 family.</text>
</comment>
<dbReference type="OMA" id="KERWWIE"/>
<evidence type="ECO:0000256" key="1">
    <source>
        <dbReference type="ARBA" id="ARBA00007447"/>
    </source>
</evidence>
<keyword evidence="3" id="KW-0645">Protease</keyword>
<feature type="compositionally biased region" description="Polar residues" evidence="4">
    <location>
        <begin position="696"/>
        <end position="706"/>
    </location>
</feature>
<comment type="caution">
    <text evidence="7">The sequence shown here is derived from an EMBL/GenBank/DDBJ whole genome shotgun (WGS) entry which is preliminary data.</text>
</comment>
<feature type="compositionally biased region" description="Polar residues" evidence="4">
    <location>
        <begin position="1199"/>
        <end position="1210"/>
    </location>
</feature>